<dbReference type="eggNOG" id="COG1737">
    <property type="taxonomic scope" value="Bacteria"/>
</dbReference>
<dbReference type="OrthoDB" id="370421at2"/>
<dbReference type="SUPFAM" id="SSF53697">
    <property type="entry name" value="SIS domain"/>
    <property type="match status" value="1"/>
</dbReference>
<dbReference type="InterPro" id="IPR000281">
    <property type="entry name" value="HTH_RpiR"/>
</dbReference>
<dbReference type="RefSeq" id="WP_036156664.1">
    <property type="nucleotide sequence ID" value="NZ_AVCX01000003.1"/>
</dbReference>
<dbReference type="PANTHER" id="PTHR30514">
    <property type="entry name" value="GLUCOKINASE"/>
    <property type="match status" value="1"/>
</dbReference>
<organism evidence="2 3">
    <name type="scientific">Lysinibacillus odysseyi 34hs-1 = NBRC 100172</name>
    <dbReference type="NCBI Taxonomy" id="1220589"/>
    <lineage>
        <taxon>Bacteria</taxon>
        <taxon>Bacillati</taxon>
        <taxon>Bacillota</taxon>
        <taxon>Bacilli</taxon>
        <taxon>Bacillales</taxon>
        <taxon>Bacillaceae</taxon>
        <taxon>Lysinibacillus</taxon>
    </lineage>
</organism>
<keyword evidence="3" id="KW-1185">Reference proteome</keyword>
<evidence type="ECO:0000313" key="2">
    <source>
        <dbReference type="EMBL" id="KGR83463.1"/>
    </source>
</evidence>
<accession>A0A0A3IKW0</accession>
<dbReference type="CDD" id="cd05013">
    <property type="entry name" value="SIS_RpiR"/>
    <property type="match status" value="1"/>
</dbReference>
<dbReference type="GO" id="GO:0003700">
    <property type="term" value="F:DNA-binding transcription factor activity"/>
    <property type="evidence" value="ECO:0007669"/>
    <property type="project" value="InterPro"/>
</dbReference>
<dbReference type="InterPro" id="IPR047640">
    <property type="entry name" value="RpiR-like"/>
</dbReference>
<evidence type="ECO:0000259" key="1">
    <source>
        <dbReference type="PROSITE" id="PS51071"/>
    </source>
</evidence>
<dbReference type="GO" id="GO:1901135">
    <property type="term" value="P:carbohydrate derivative metabolic process"/>
    <property type="evidence" value="ECO:0007669"/>
    <property type="project" value="InterPro"/>
</dbReference>
<proteinExistence type="predicted"/>
<protein>
    <recommendedName>
        <fullName evidence="1">HTH rpiR-type domain-containing protein</fullName>
    </recommendedName>
</protein>
<feature type="domain" description="HTH rpiR-type" evidence="1">
    <location>
        <begin position="1"/>
        <end position="74"/>
    </location>
</feature>
<comment type="caution">
    <text evidence="2">The sequence shown here is derived from an EMBL/GenBank/DDBJ whole genome shotgun (WGS) entry which is preliminary data.</text>
</comment>
<dbReference type="Pfam" id="PF01418">
    <property type="entry name" value="HTH_6"/>
    <property type="match status" value="1"/>
</dbReference>
<dbReference type="InterPro" id="IPR035472">
    <property type="entry name" value="RpiR-like_SIS"/>
</dbReference>
<name>A0A0A3IKW0_9BACI</name>
<dbReference type="InterPro" id="IPR009057">
    <property type="entry name" value="Homeodomain-like_sf"/>
</dbReference>
<gene>
    <name evidence="2" type="ORF">CD32_16685</name>
</gene>
<dbReference type="STRING" id="1220589.CD32_16685"/>
<dbReference type="InterPro" id="IPR046348">
    <property type="entry name" value="SIS_dom_sf"/>
</dbReference>
<dbReference type="InterPro" id="IPR036388">
    <property type="entry name" value="WH-like_DNA-bd_sf"/>
</dbReference>
<dbReference type="SUPFAM" id="SSF46689">
    <property type="entry name" value="Homeodomain-like"/>
    <property type="match status" value="1"/>
</dbReference>
<dbReference type="Gene3D" id="3.40.50.10490">
    <property type="entry name" value="Glucose-6-phosphate isomerase like protein, domain 1"/>
    <property type="match status" value="1"/>
</dbReference>
<dbReference type="Proteomes" id="UP000030437">
    <property type="component" value="Unassembled WGS sequence"/>
</dbReference>
<evidence type="ECO:0000313" key="3">
    <source>
        <dbReference type="Proteomes" id="UP000030437"/>
    </source>
</evidence>
<dbReference type="PANTHER" id="PTHR30514:SF18">
    <property type="entry name" value="RPIR-FAMILY TRANSCRIPTIONAL REGULATOR"/>
    <property type="match status" value="1"/>
</dbReference>
<dbReference type="GO" id="GO:0097367">
    <property type="term" value="F:carbohydrate derivative binding"/>
    <property type="evidence" value="ECO:0007669"/>
    <property type="project" value="InterPro"/>
</dbReference>
<dbReference type="AlphaFoldDB" id="A0A0A3IKW0"/>
<dbReference type="PROSITE" id="PS51071">
    <property type="entry name" value="HTH_RPIR"/>
    <property type="match status" value="1"/>
</dbReference>
<dbReference type="Gene3D" id="1.10.10.10">
    <property type="entry name" value="Winged helix-like DNA-binding domain superfamily/Winged helix DNA-binding domain"/>
    <property type="match status" value="1"/>
</dbReference>
<dbReference type="GO" id="GO:0003677">
    <property type="term" value="F:DNA binding"/>
    <property type="evidence" value="ECO:0007669"/>
    <property type="project" value="InterPro"/>
</dbReference>
<reference evidence="2 3" key="1">
    <citation type="submission" date="2014-02" db="EMBL/GenBank/DDBJ databases">
        <title>Draft genome sequence of Lysinibacillus odysseyi NBRC 100172.</title>
        <authorList>
            <person name="Zhang F."/>
            <person name="Wang G."/>
            <person name="Zhang L."/>
        </authorList>
    </citation>
    <scope>NUCLEOTIDE SEQUENCE [LARGE SCALE GENOMIC DNA]</scope>
    <source>
        <strain evidence="2 3">NBRC 100172</strain>
    </source>
</reference>
<dbReference type="EMBL" id="JPVP01000058">
    <property type="protein sequence ID" value="KGR83463.1"/>
    <property type="molecule type" value="Genomic_DNA"/>
</dbReference>
<sequence length="277" mass="31850">MNPKLFSDYNLTPNEKSIADYISKIGGRVLTYTEDEIAKALKISNATVSRFWRKIGFKNFKDYKNTYKKNMNFTPADKLENIMEQIDSSTVWAQMMSTSLKHLEITSAHFNEDVFLSVIQSMSKAKTVYIYSPGPAEGLGNLLNYRLSRFGLNIKILPKSGHEIYESLVHFSSEDVLFMFGFVKLHPESRVLLNYAKKLEMTSIVLTDCLVSDFNTQCDYLLFASRGELWEFHSMVAPTFIIENIIIAVGKETAEQSMEKLERLDAIRKEYKDLLPR</sequence>